<evidence type="ECO:0000313" key="5">
    <source>
        <dbReference type="Proteomes" id="UP000238314"/>
    </source>
</evidence>
<dbReference type="RefSeq" id="WP_076449819.1">
    <property type="nucleotide sequence ID" value="NZ_FTOJ01000001.1"/>
</dbReference>
<keyword evidence="1" id="KW-1133">Transmembrane helix</keyword>
<dbReference type="EMBL" id="MUGO01000021">
    <property type="protein sequence ID" value="PQA90997.1"/>
    <property type="molecule type" value="Genomic_DNA"/>
</dbReference>
<accession>A0A1N7KNZ1</accession>
<keyword evidence="1" id="KW-0472">Membrane</keyword>
<keyword evidence="5" id="KW-1185">Reference proteome</keyword>
<keyword evidence="2" id="KW-0503">Monooxygenase</keyword>
<dbReference type="EMBL" id="FTOJ01000001">
    <property type="protein sequence ID" value="SIS63180.1"/>
    <property type="molecule type" value="Genomic_DNA"/>
</dbReference>
<dbReference type="AlphaFoldDB" id="A0A1N7KNZ1"/>
<feature type="transmembrane region" description="Helical" evidence="1">
    <location>
        <begin position="339"/>
        <end position="358"/>
    </location>
</feature>
<feature type="transmembrane region" description="Helical" evidence="1">
    <location>
        <begin position="23"/>
        <end position="40"/>
    </location>
</feature>
<protein>
    <submittedName>
        <fullName evidence="2">Beta-carotene 15,15'-monooxygenase</fullName>
    </submittedName>
</protein>
<evidence type="ECO:0000313" key="2">
    <source>
        <dbReference type="EMBL" id="PQA90997.1"/>
    </source>
</evidence>
<keyword evidence="1" id="KW-0812">Transmembrane</keyword>
<evidence type="ECO:0000256" key="1">
    <source>
        <dbReference type="SAM" id="Phobius"/>
    </source>
</evidence>
<proteinExistence type="predicted"/>
<gene>
    <name evidence="2" type="ORF">B0A70_13240</name>
    <name evidence="3" type="ORF">SAMN05421796_101707</name>
</gene>
<dbReference type="InterPro" id="IPR025291">
    <property type="entry name" value="DUF4153"/>
</dbReference>
<feature type="transmembrane region" description="Helical" evidence="1">
    <location>
        <begin position="270"/>
        <end position="289"/>
    </location>
</feature>
<reference evidence="3" key="3">
    <citation type="submission" date="2017-01" db="EMBL/GenBank/DDBJ databases">
        <authorList>
            <person name="Mah S.A."/>
            <person name="Swanson W.J."/>
            <person name="Moy G.W."/>
            <person name="Vacquier V.D."/>
        </authorList>
    </citation>
    <scope>NUCLEOTIDE SEQUENCE [LARGE SCALE GENOMIC DNA]</scope>
    <source>
        <strain evidence="3">DSM 21068</strain>
    </source>
</reference>
<keyword evidence="2" id="KW-0560">Oxidoreductase</keyword>
<feature type="transmembrane region" description="Helical" evidence="1">
    <location>
        <begin position="370"/>
        <end position="390"/>
    </location>
</feature>
<name>A0A1N7KNZ1_9FLAO</name>
<feature type="transmembrane region" description="Helical" evidence="1">
    <location>
        <begin position="128"/>
        <end position="150"/>
    </location>
</feature>
<feature type="transmembrane region" description="Helical" evidence="1">
    <location>
        <begin position="52"/>
        <end position="76"/>
    </location>
</feature>
<feature type="transmembrane region" description="Helical" evidence="1">
    <location>
        <begin position="96"/>
        <end position="116"/>
    </location>
</feature>
<dbReference type="STRING" id="551459.SAMN05421796_101707"/>
<reference evidence="2 5" key="1">
    <citation type="submission" date="2016-11" db="EMBL/GenBank/DDBJ databases">
        <title>Whole genomes of Flavobacteriaceae.</title>
        <authorList>
            <person name="Stine C."/>
            <person name="Li C."/>
            <person name="Tadesse D."/>
        </authorList>
    </citation>
    <scope>NUCLEOTIDE SEQUENCE [LARGE SCALE GENOMIC DNA]</scope>
    <source>
        <strain evidence="2 5">DSM 21068</strain>
    </source>
</reference>
<dbReference type="Pfam" id="PF13687">
    <property type="entry name" value="DUF4153"/>
    <property type="match status" value="1"/>
</dbReference>
<organism evidence="3 4">
    <name type="scientific">Chryseobacterium piscicola</name>
    <dbReference type="NCBI Taxonomy" id="551459"/>
    <lineage>
        <taxon>Bacteria</taxon>
        <taxon>Pseudomonadati</taxon>
        <taxon>Bacteroidota</taxon>
        <taxon>Flavobacteriia</taxon>
        <taxon>Flavobacteriales</taxon>
        <taxon>Weeksellaceae</taxon>
        <taxon>Chryseobacterium group</taxon>
        <taxon>Chryseobacterium</taxon>
    </lineage>
</organism>
<evidence type="ECO:0000313" key="4">
    <source>
        <dbReference type="Proteomes" id="UP000186246"/>
    </source>
</evidence>
<feature type="transmembrane region" description="Helical" evidence="1">
    <location>
        <begin position="231"/>
        <end position="250"/>
    </location>
</feature>
<dbReference type="OrthoDB" id="627992at2"/>
<reference evidence="4" key="2">
    <citation type="submission" date="2017-01" db="EMBL/GenBank/DDBJ databases">
        <authorList>
            <person name="Varghese N."/>
            <person name="Submissions S."/>
        </authorList>
    </citation>
    <scope>NUCLEOTIDE SEQUENCE [LARGE SCALE GENOMIC DNA]</scope>
    <source>
        <strain evidence="4">DSM 21068</strain>
    </source>
</reference>
<dbReference type="Proteomes" id="UP000238314">
    <property type="component" value="Unassembled WGS sequence"/>
</dbReference>
<feature type="transmembrane region" description="Helical" evidence="1">
    <location>
        <begin position="170"/>
        <end position="192"/>
    </location>
</feature>
<evidence type="ECO:0000313" key="3">
    <source>
        <dbReference type="EMBL" id="SIS63180.1"/>
    </source>
</evidence>
<sequence>MKTHHCIFISALFFVILFYNEEIGLNLGVLGISYAVLSLFKTPIILKNRIFYLSFATSVLSSIAFAYYGDAISFVAEVSSLLLLSFKSKPTRLKTFMILPVFMTSIFTSIYKFFMFKDWLPKRNVSGLWQKTLAFVLIPLLFAIVFFIIYSAGSDSFAAVFDDFNIDINLWKIFCLSVLGLFIAFNFWNFAVERIIFKNNHSLDNEFSKKRIALQPTFSFLDFNSERTSGVVSLAVLNIMLLFFIGTYTHEQFYQIEKSPDYMSEETHNRVEAVIGSIIMAILVIMFYFKSYFNFDPKAYWLKVLAKLWIFLNLVLLIVTAAKNTEYLILHAFTYKKLGVYAFLLLSAIGLIVTFIKIQKKKTNAYLFNSMVWAFYGTVLACSFINWGGFITMQNSKRSDFATNFHLQSISFSEKQLLKHAKEKNNEQLLKEVISKIEEKQKTRFLSRNLFYETINIK</sequence>
<feature type="transmembrane region" description="Helical" evidence="1">
    <location>
        <begin position="301"/>
        <end position="319"/>
    </location>
</feature>
<dbReference type="GO" id="GO:0004497">
    <property type="term" value="F:monooxygenase activity"/>
    <property type="evidence" value="ECO:0007669"/>
    <property type="project" value="UniProtKB-KW"/>
</dbReference>
<dbReference type="Proteomes" id="UP000186246">
    <property type="component" value="Unassembled WGS sequence"/>
</dbReference>